<dbReference type="Gene3D" id="3.30.450.50">
    <property type="entry name" value="Longin domain"/>
    <property type="match status" value="1"/>
</dbReference>
<dbReference type="GO" id="GO:0006888">
    <property type="term" value="P:endoplasmic reticulum to Golgi vesicle-mediated transport"/>
    <property type="evidence" value="ECO:0007669"/>
    <property type="project" value="InterPro"/>
</dbReference>
<evidence type="ECO:0000256" key="3">
    <source>
        <dbReference type="ARBA" id="ARBA00004394"/>
    </source>
</evidence>
<dbReference type="SMART" id="SM01270">
    <property type="entry name" value="Longin"/>
    <property type="match status" value="1"/>
</dbReference>
<dbReference type="Gene3D" id="1.20.5.110">
    <property type="match status" value="1"/>
</dbReference>
<dbReference type="CDD" id="cd14824">
    <property type="entry name" value="Longin"/>
    <property type="match status" value="1"/>
</dbReference>
<name>A0A6B2LHN0_9EUKA</name>
<keyword evidence="12 15" id="KW-0472">Membrane</keyword>
<dbReference type="PROSITE" id="PS50892">
    <property type="entry name" value="V_SNARE"/>
    <property type="match status" value="1"/>
</dbReference>
<dbReference type="InterPro" id="IPR010908">
    <property type="entry name" value="Longin_dom"/>
</dbReference>
<dbReference type="GO" id="GO:0005484">
    <property type="term" value="F:SNAP receptor activity"/>
    <property type="evidence" value="ECO:0007669"/>
    <property type="project" value="InterPro"/>
</dbReference>
<keyword evidence="11 14" id="KW-0175">Coiled coil</keyword>
<organism evidence="18">
    <name type="scientific">Arcella intermedia</name>
    <dbReference type="NCBI Taxonomy" id="1963864"/>
    <lineage>
        <taxon>Eukaryota</taxon>
        <taxon>Amoebozoa</taxon>
        <taxon>Tubulinea</taxon>
        <taxon>Elardia</taxon>
        <taxon>Arcellinida</taxon>
        <taxon>Sphaerothecina</taxon>
        <taxon>Arcellidae</taxon>
        <taxon>Arcella</taxon>
    </lineage>
</organism>
<dbReference type="GO" id="GO:0000139">
    <property type="term" value="C:Golgi membrane"/>
    <property type="evidence" value="ECO:0007669"/>
    <property type="project" value="UniProtKB-SubCell"/>
</dbReference>
<dbReference type="PROSITE" id="PS50859">
    <property type="entry name" value="LONGIN"/>
    <property type="match status" value="1"/>
</dbReference>
<keyword evidence="13" id="KW-0968">Cytoplasmic vesicle</keyword>
<dbReference type="EMBL" id="GIBP01007515">
    <property type="protein sequence ID" value="NDV36484.1"/>
    <property type="molecule type" value="Transcribed_RNA"/>
</dbReference>
<evidence type="ECO:0000256" key="10">
    <source>
        <dbReference type="ARBA" id="ARBA00023034"/>
    </source>
</evidence>
<keyword evidence="6 15" id="KW-0812">Transmembrane</keyword>
<comment type="similarity">
    <text evidence="4">Belongs to the synaptobrevin family.</text>
</comment>
<evidence type="ECO:0000256" key="12">
    <source>
        <dbReference type="ARBA" id="ARBA00023136"/>
    </source>
</evidence>
<dbReference type="InterPro" id="IPR044565">
    <property type="entry name" value="Sec22"/>
</dbReference>
<dbReference type="AlphaFoldDB" id="A0A6B2LHN0"/>
<protein>
    <recommendedName>
        <fullName evidence="19">V-SNARE coiled-coil homology domain-containing protein</fullName>
    </recommendedName>
</protein>
<feature type="domain" description="Longin" evidence="16">
    <location>
        <begin position="6"/>
        <end position="119"/>
    </location>
</feature>
<evidence type="ECO:0000256" key="11">
    <source>
        <dbReference type="ARBA" id="ARBA00023054"/>
    </source>
</evidence>
<evidence type="ECO:0000256" key="14">
    <source>
        <dbReference type="PROSITE-ProRule" id="PRU00290"/>
    </source>
</evidence>
<dbReference type="GO" id="GO:0015031">
    <property type="term" value="P:protein transport"/>
    <property type="evidence" value="ECO:0007669"/>
    <property type="project" value="UniProtKB-KW"/>
</dbReference>
<evidence type="ECO:0000259" key="16">
    <source>
        <dbReference type="PROSITE" id="PS50859"/>
    </source>
</evidence>
<evidence type="ECO:0008006" key="19">
    <source>
        <dbReference type="Google" id="ProtNLM"/>
    </source>
</evidence>
<evidence type="ECO:0000313" key="18">
    <source>
        <dbReference type="EMBL" id="NDV36484.1"/>
    </source>
</evidence>
<proteinExistence type="inferred from homology"/>
<evidence type="ECO:0000256" key="5">
    <source>
        <dbReference type="ARBA" id="ARBA00022448"/>
    </source>
</evidence>
<dbReference type="Pfam" id="PF13774">
    <property type="entry name" value="Longin"/>
    <property type="match status" value="1"/>
</dbReference>
<keyword evidence="10" id="KW-0333">Golgi apparatus</keyword>
<keyword evidence="9 15" id="KW-1133">Transmembrane helix</keyword>
<evidence type="ECO:0000256" key="1">
    <source>
        <dbReference type="ARBA" id="ARBA00004156"/>
    </source>
</evidence>
<accession>A0A6B2LHN0</accession>
<dbReference type="GO" id="GO:0005789">
    <property type="term" value="C:endoplasmic reticulum membrane"/>
    <property type="evidence" value="ECO:0007669"/>
    <property type="project" value="UniProtKB-SubCell"/>
</dbReference>
<evidence type="ECO:0000256" key="8">
    <source>
        <dbReference type="ARBA" id="ARBA00022927"/>
    </source>
</evidence>
<dbReference type="InterPro" id="IPR011012">
    <property type="entry name" value="Longin-like_dom_sf"/>
</dbReference>
<dbReference type="SUPFAM" id="SSF64356">
    <property type="entry name" value="SNARE-like"/>
    <property type="match status" value="1"/>
</dbReference>
<dbReference type="InterPro" id="IPR042855">
    <property type="entry name" value="V_SNARE_CC"/>
</dbReference>
<dbReference type="GO" id="GO:0006890">
    <property type="term" value="P:retrograde vesicle-mediated transport, Golgi to endoplasmic reticulum"/>
    <property type="evidence" value="ECO:0007669"/>
    <property type="project" value="InterPro"/>
</dbReference>
<evidence type="ECO:0000256" key="2">
    <source>
        <dbReference type="ARBA" id="ARBA00004163"/>
    </source>
</evidence>
<evidence type="ECO:0000256" key="6">
    <source>
        <dbReference type="ARBA" id="ARBA00022692"/>
    </source>
</evidence>
<dbReference type="PANTHER" id="PTHR45837">
    <property type="entry name" value="VESICLE-TRAFFICKING PROTEIN SEC22B"/>
    <property type="match status" value="1"/>
</dbReference>
<feature type="transmembrane region" description="Helical" evidence="15">
    <location>
        <begin position="196"/>
        <end position="216"/>
    </location>
</feature>
<evidence type="ECO:0000259" key="17">
    <source>
        <dbReference type="PROSITE" id="PS50892"/>
    </source>
</evidence>
<dbReference type="SUPFAM" id="SSF58038">
    <property type="entry name" value="SNARE fusion complex"/>
    <property type="match status" value="1"/>
</dbReference>
<reference evidence="18" key="1">
    <citation type="journal article" date="2020" name="J. Eukaryot. Microbiol.">
        <title>De novo Sequencing, Assembly and Annotation of the Transcriptome for the Free-Living Testate Amoeba Arcella intermedia.</title>
        <authorList>
            <person name="Ribeiro G.M."/>
            <person name="Porfirio-Sousa A.L."/>
            <person name="Maurer-Alcala X.X."/>
            <person name="Katz L.A."/>
            <person name="Lahr D.J.G."/>
        </authorList>
    </citation>
    <scope>NUCLEOTIDE SEQUENCE</scope>
</reference>
<dbReference type="GO" id="GO:0030659">
    <property type="term" value="C:cytoplasmic vesicle membrane"/>
    <property type="evidence" value="ECO:0007669"/>
    <property type="project" value="UniProtKB-SubCell"/>
</dbReference>
<keyword evidence="5" id="KW-0813">Transport</keyword>
<feature type="domain" description="V-SNARE coiled-coil homology" evidence="17">
    <location>
        <begin position="134"/>
        <end position="194"/>
    </location>
</feature>
<dbReference type="Pfam" id="PF00957">
    <property type="entry name" value="Synaptobrevin"/>
    <property type="match status" value="1"/>
</dbReference>
<keyword evidence="8" id="KW-0653">Protein transport</keyword>
<keyword evidence="7" id="KW-0256">Endoplasmic reticulum</keyword>
<evidence type="ECO:0000256" key="4">
    <source>
        <dbReference type="ARBA" id="ARBA00008025"/>
    </source>
</evidence>
<sequence>MPLFTIIIRATDRLFLVESMDTDEDAKMLENFRKKGKQIFYKMTPASEPLGILVEGGYYFMYCLEGDLCYMTFCEKSYPRKLALKFLEEIKKEFELQYGSDLKTKRLTPYAFQKFDKFIQQTKKLYKDSNSMRNLNVVSSDLKDIDKILQKNVSDILERGVRLEKIQDMSEELVHKSKTFENQTKKLVWNQWVRKMGFVAFICLFVMFVGLFLYWYNV</sequence>
<comment type="subcellular location">
    <subcellularLocation>
        <location evidence="1">Cytoplasmic vesicle membrane</location>
    </subcellularLocation>
    <subcellularLocation>
        <location evidence="2">Endoplasmic reticulum membrane</location>
        <topology evidence="2">Single-pass type IV membrane protein</topology>
    </subcellularLocation>
    <subcellularLocation>
        <location evidence="3">Golgi apparatus membrane</location>
    </subcellularLocation>
</comment>
<evidence type="ECO:0000256" key="7">
    <source>
        <dbReference type="ARBA" id="ARBA00022824"/>
    </source>
</evidence>
<evidence type="ECO:0000256" key="13">
    <source>
        <dbReference type="ARBA" id="ARBA00023329"/>
    </source>
</evidence>
<evidence type="ECO:0000256" key="9">
    <source>
        <dbReference type="ARBA" id="ARBA00022989"/>
    </source>
</evidence>
<evidence type="ECO:0000256" key="15">
    <source>
        <dbReference type="SAM" id="Phobius"/>
    </source>
</evidence>